<feature type="transmembrane region" description="Helical" evidence="6">
    <location>
        <begin position="159"/>
        <end position="178"/>
    </location>
</feature>
<dbReference type="PROSITE" id="PS50850">
    <property type="entry name" value="MFS"/>
    <property type="match status" value="1"/>
</dbReference>
<name>A0ABW0TNS0_9BACL</name>
<protein>
    <submittedName>
        <fullName evidence="8">MFS transporter</fullName>
    </submittedName>
</protein>
<dbReference type="Proteomes" id="UP001596109">
    <property type="component" value="Unassembled WGS sequence"/>
</dbReference>
<keyword evidence="9" id="KW-1185">Reference proteome</keyword>
<feature type="transmembrane region" description="Helical" evidence="6">
    <location>
        <begin position="312"/>
        <end position="336"/>
    </location>
</feature>
<dbReference type="InterPro" id="IPR036259">
    <property type="entry name" value="MFS_trans_sf"/>
</dbReference>
<feature type="transmembrane region" description="Helical" evidence="6">
    <location>
        <begin position="214"/>
        <end position="236"/>
    </location>
</feature>
<keyword evidence="5 6" id="KW-0472">Membrane</keyword>
<feature type="transmembrane region" description="Helical" evidence="6">
    <location>
        <begin position="248"/>
        <end position="267"/>
    </location>
</feature>
<sequence length="432" mass="46717">MRWFVLLLLFLGAVINFADKSIVGLAAVAIMKDLNLSYTAWGLVGSSYYWLYPVTGIFGAALADRLGAKKILGFLMLTWAVLQFGVLAITALPLLIVYRVLLGVFEAPFSPVAYSHANKWFPPKLRGFANSVVVSGGTVGAMVVAPILVALIATLGWKVAFACLGAASIVWFFLFQFFTKENPVEMYKEKQKEKKVKLEKLKLKDFLKVLGSPTALFTTFCYFSAYFLVVWFAVWLPIYLVEVVQLSAAQMGYSVAIIGVASILIYVGVSMLSDHLFKKSQNWRQSRVYVVAGAMIIGAIVMASSTVFQNPIWVVVAMCLAKGLTYAILPIGPTIMINELPERGGLMTSILTSSGNLAGIVGPLLTGSLIALAGANKIAGYNLSILFMAGLVLVFSILFAIFVKPISAKKNEDVSNGKVVGDEGQGNDSVLV</sequence>
<proteinExistence type="predicted"/>
<feature type="transmembrane region" description="Helical" evidence="6">
    <location>
        <begin position="127"/>
        <end position="153"/>
    </location>
</feature>
<dbReference type="Gene3D" id="1.20.1250.20">
    <property type="entry name" value="MFS general substrate transporter like domains"/>
    <property type="match status" value="2"/>
</dbReference>
<dbReference type="Pfam" id="PF07690">
    <property type="entry name" value="MFS_1"/>
    <property type="match status" value="1"/>
</dbReference>
<evidence type="ECO:0000256" key="2">
    <source>
        <dbReference type="ARBA" id="ARBA00022448"/>
    </source>
</evidence>
<keyword evidence="2" id="KW-0813">Transport</keyword>
<evidence type="ECO:0000256" key="6">
    <source>
        <dbReference type="SAM" id="Phobius"/>
    </source>
</evidence>
<dbReference type="InterPro" id="IPR050382">
    <property type="entry name" value="MFS_Na/Anion_cotransporter"/>
</dbReference>
<feature type="domain" description="Major facilitator superfamily (MFS) profile" evidence="7">
    <location>
        <begin position="5"/>
        <end position="408"/>
    </location>
</feature>
<dbReference type="PANTHER" id="PTHR11662:SF450">
    <property type="entry name" value="BLR1003 PROTEIN"/>
    <property type="match status" value="1"/>
</dbReference>
<feature type="transmembrane region" description="Helical" evidence="6">
    <location>
        <begin position="381"/>
        <end position="403"/>
    </location>
</feature>
<evidence type="ECO:0000256" key="3">
    <source>
        <dbReference type="ARBA" id="ARBA00022692"/>
    </source>
</evidence>
<reference evidence="9" key="1">
    <citation type="journal article" date="2019" name="Int. J. Syst. Evol. Microbiol.">
        <title>The Global Catalogue of Microorganisms (GCM) 10K type strain sequencing project: providing services to taxonomists for standard genome sequencing and annotation.</title>
        <authorList>
            <consortium name="The Broad Institute Genomics Platform"/>
            <consortium name="The Broad Institute Genome Sequencing Center for Infectious Disease"/>
            <person name="Wu L."/>
            <person name="Ma J."/>
        </authorList>
    </citation>
    <scope>NUCLEOTIDE SEQUENCE [LARGE SCALE GENOMIC DNA]</scope>
    <source>
        <strain evidence="9">CGMCC 4.1434</strain>
    </source>
</reference>
<dbReference type="InterPro" id="IPR011701">
    <property type="entry name" value="MFS"/>
</dbReference>
<gene>
    <name evidence="8" type="ORF">ACFPRA_16790</name>
</gene>
<evidence type="ECO:0000256" key="4">
    <source>
        <dbReference type="ARBA" id="ARBA00022989"/>
    </source>
</evidence>
<feature type="transmembrane region" description="Helical" evidence="6">
    <location>
        <begin position="71"/>
        <end position="90"/>
    </location>
</feature>
<evidence type="ECO:0000313" key="9">
    <source>
        <dbReference type="Proteomes" id="UP001596109"/>
    </source>
</evidence>
<comment type="caution">
    <text evidence="8">The sequence shown here is derived from an EMBL/GenBank/DDBJ whole genome shotgun (WGS) entry which is preliminary data.</text>
</comment>
<keyword evidence="4 6" id="KW-1133">Transmembrane helix</keyword>
<feature type="transmembrane region" description="Helical" evidence="6">
    <location>
        <begin position="357"/>
        <end position="375"/>
    </location>
</feature>
<feature type="transmembrane region" description="Helical" evidence="6">
    <location>
        <begin position="36"/>
        <end position="59"/>
    </location>
</feature>
<organism evidence="8 9">
    <name type="scientific">Sporosarcina soli</name>
    <dbReference type="NCBI Taxonomy" id="334736"/>
    <lineage>
        <taxon>Bacteria</taxon>
        <taxon>Bacillati</taxon>
        <taxon>Bacillota</taxon>
        <taxon>Bacilli</taxon>
        <taxon>Bacillales</taxon>
        <taxon>Caryophanaceae</taxon>
        <taxon>Sporosarcina</taxon>
    </lineage>
</organism>
<feature type="transmembrane region" description="Helical" evidence="6">
    <location>
        <begin position="288"/>
        <end position="306"/>
    </location>
</feature>
<dbReference type="SUPFAM" id="SSF103473">
    <property type="entry name" value="MFS general substrate transporter"/>
    <property type="match status" value="1"/>
</dbReference>
<evidence type="ECO:0000259" key="7">
    <source>
        <dbReference type="PROSITE" id="PS50850"/>
    </source>
</evidence>
<evidence type="ECO:0000256" key="5">
    <source>
        <dbReference type="ARBA" id="ARBA00023136"/>
    </source>
</evidence>
<keyword evidence="3 6" id="KW-0812">Transmembrane</keyword>
<dbReference type="EMBL" id="JBHSNO010000008">
    <property type="protein sequence ID" value="MFC5590565.1"/>
    <property type="molecule type" value="Genomic_DNA"/>
</dbReference>
<dbReference type="PANTHER" id="PTHR11662">
    <property type="entry name" value="SOLUTE CARRIER FAMILY 17"/>
    <property type="match status" value="1"/>
</dbReference>
<accession>A0ABW0TNS0</accession>
<evidence type="ECO:0000313" key="8">
    <source>
        <dbReference type="EMBL" id="MFC5590565.1"/>
    </source>
</evidence>
<comment type="subcellular location">
    <subcellularLocation>
        <location evidence="1">Cell membrane</location>
        <topology evidence="1">Multi-pass membrane protein</topology>
    </subcellularLocation>
</comment>
<dbReference type="RefSeq" id="WP_381437230.1">
    <property type="nucleotide sequence ID" value="NZ_JBHSNO010000008.1"/>
</dbReference>
<evidence type="ECO:0000256" key="1">
    <source>
        <dbReference type="ARBA" id="ARBA00004651"/>
    </source>
</evidence>
<dbReference type="InterPro" id="IPR020846">
    <property type="entry name" value="MFS_dom"/>
</dbReference>